<dbReference type="SUPFAM" id="SSF51621">
    <property type="entry name" value="Phosphoenolpyruvate/pyruvate domain"/>
    <property type="match status" value="1"/>
</dbReference>
<name>A0ABV6G9Y4_9BACI</name>
<dbReference type="PANTHER" id="PTHR11817">
    <property type="entry name" value="PYRUVATE KINASE"/>
    <property type="match status" value="1"/>
</dbReference>
<protein>
    <recommendedName>
        <fullName evidence="5 14">Pyruvate kinase</fullName>
        <ecNumber evidence="4 14">2.7.1.40</ecNumber>
    </recommendedName>
</protein>
<evidence type="ECO:0000256" key="6">
    <source>
        <dbReference type="ARBA" id="ARBA00022679"/>
    </source>
</evidence>
<evidence type="ECO:0000256" key="14">
    <source>
        <dbReference type="NCBIfam" id="TIGR01064"/>
    </source>
</evidence>
<dbReference type="RefSeq" id="WP_378930502.1">
    <property type="nucleotide sequence ID" value="NZ_JBHLVO010000002.1"/>
</dbReference>
<keyword evidence="18" id="KW-1185">Reference proteome</keyword>
<evidence type="ECO:0000256" key="2">
    <source>
        <dbReference type="ARBA" id="ARBA00004997"/>
    </source>
</evidence>
<dbReference type="SUPFAM" id="SSF50800">
    <property type="entry name" value="PK beta-barrel domain-like"/>
    <property type="match status" value="1"/>
</dbReference>
<evidence type="ECO:0000256" key="13">
    <source>
        <dbReference type="ARBA" id="ARBA00023317"/>
    </source>
</evidence>
<evidence type="ECO:0000256" key="7">
    <source>
        <dbReference type="ARBA" id="ARBA00022723"/>
    </source>
</evidence>
<evidence type="ECO:0000313" key="17">
    <source>
        <dbReference type="EMBL" id="MFC0270482.1"/>
    </source>
</evidence>
<evidence type="ECO:0000256" key="11">
    <source>
        <dbReference type="ARBA" id="ARBA00022842"/>
    </source>
</evidence>
<evidence type="ECO:0000256" key="1">
    <source>
        <dbReference type="ARBA" id="ARBA00001958"/>
    </source>
</evidence>
<evidence type="ECO:0000256" key="9">
    <source>
        <dbReference type="ARBA" id="ARBA00022777"/>
    </source>
</evidence>
<feature type="domain" description="Pyruvate kinase barrel" evidence="16">
    <location>
        <begin position="1"/>
        <end position="325"/>
    </location>
</feature>
<accession>A0ABV6G9Y4</accession>
<dbReference type="GO" id="GO:0004743">
    <property type="term" value="F:pyruvate kinase activity"/>
    <property type="evidence" value="ECO:0007669"/>
    <property type="project" value="UniProtKB-EC"/>
</dbReference>
<comment type="caution">
    <text evidence="17">The sequence shown here is derived from an EMBL/GenBank/DDBJ whole genome shotgun (WGS) entry which is preliminary data.</text>
</comment>
<keyword evidence="13 17" id="KW-0670">Pyruvate</keyword>
<evidence type="ECO:0000256" key="12">
    <source>
        <dbReference type="ARBA" id="ARBA00023152"/>
    </source>
</evidence>
<evidence type="ECO:0000256" key="5">
    <source>
        <dbReference type="ARBA" id="ARBA00018587"/>
    </source>
</evidence>
<evidence type="ECO:0000256" key="10">
    <source>
        <dbReference type="ARBA" id="ARBA00022840"/>
    </source>
</evidence>
<dbReference type="Gene3D" id="2.40.33.10">
    <property type="entry name" value="PK beta-barrel domain-like"/>
    <property type="match status" value="1"/>
</dbReference>
<evidence type="ECO:0000259" key="16">
    <source>
        <dbReference type="Pfam" id="PF00224"/>
    </source>
</evidence>
<evidence type="ECO:0000256" key="4">
    <source>
        <dbReference type="ARBA" id="ARBA00012142"/>
    </source>
</evidence>
<dbReference type="Proteomes" id="UP001589854">
    <property type="component" value="Unassembled WGS sequence"/>
</dbReference>
<dbReference type="EC" id="2.7.1.40" evidence="4 14"/>
<gene>
    <name evidence="17" type="primary">pyk</name>
    <name evidence="17" type="ORF">ACFFIX_03290</name>
</gene>
<comment type="similarity">
    <text evidence="3 15">Belongs to the pyruvate kinase family.</text>
</comment>
<keyword evidence="12 15" id="KW-0324">Glycolysis</keyword>
<dbReference type="InterPro" id="IPR015806">
    <property type="entry name" value="Pyrv_Knase_insert_dom_sf"/>
</dbReference>
<dbReference type="InterPro" id="IPR015793">
    <property type="entry name" value="Pyrv_Knase_brl"/>
</dbReference>
<evidence type="ECO:0000256" key="3">
    <source>
        <dbReference type="ARBA" id="ARBA00008663"/>
    </source>
</evidence>
<evidence type="ECO:0000256" key="15">
    <source>
        <dbReference type="RuleBase" id="RU000504"/>
    </source>
</evidence>
<dbReference type="InterPro" id="IPR040442">
    <property type="entry name" value="Pyrv_kinase-like_dom_sf"/>
</dbReference>
<dbReference type="InterPro" id="IPR001697">
    <property type="entry name" value="Pyr_Knase"/>
</dbReference>
<organism evidence="17 18">
    <name type="scientific">Metabacillus herbersteinensis</name>
    <dbReference type="NCBI Taxonomy" id="283816"/>
    <lineage>
        <taxon>Bacteria</taxon>
        <taxon>Bacillati</taxon>
        <taxon>Bacillota</taxon>
        <taxon>Bacilli</taxon>
        <taxon>Bacillales</taxon>
        <taxon>Bacillaceae</taxon>
        <taxon>Metabacillus</taxon>
    </lineage>
</organism>
<dbReference type="NCBIfam" id="TIGR01064">
    <property type="entry name" value="pyruv_kin"/>
    <property type="match status" value="1"/>
</dbReference>
<dbReference type="EMBL" id="JBHLVO010000002">
    <property type="protein sequence ID" value="MFC0270482.1"/>
    <property type="molecule type" value="Genomic_DNA"/>
</dbReference>
<dbReference type="InterPro" id="IPR011037">
    <property type="entry name" value="Pyrv_Knase-like_insert_dom_sf"/>
</dbReference>
<reference evidence="17 18" key="1">
    <citation type="submission" date="2024-09" db="EMBL/GenBank/DDBJ databases">
        <authorList>
            <person name="Sun Q."/>
            <person name="Mori K."/>
        </authorList>
    </citation>
    <scope>NUCLEOTIDE SEQUENCE [LARGE SCALE GENOMIC DNA]</scope>
    <source>
        <strain evidence="17 18">CCM 7228</strain>
    </source>
</reference>
<keyword evidence="11 15" id="KW-0460">Magnesium</keyword>
<proteinExistence type="inferred from homology"/>
<dbReference type="PROSITE" id="PS00110">
    <property type="entry name" value="PYRUVATE_KINASE"/>
    <property type="match status" value="1"/>
</dbReference>
<keyword evidence="6 15" id="KW-0808">Transferase</keyword>
<dbReference type="Gene3D" id="3.20.20.60">
    <property type="entry name" value="Phosphoenolpyruvate-binding domains"/>
    <property type="match status" value="1"/>
</dbReference>
<comment type="pathway">
    <text evidence="2 15">Carbohydrate degradation; glycolysis; pyruvate from D-glyceraldehyde 3-phosphate: step 5/5.</text>
</comment>
<keyword evidence="8" id="KW-0547">Nucleotide-binding</keyword>
<keyword evidence="10" id="KW-0067">ATP-binding</keyword>
<dbReference type="InterPro" id="IPR018209">
    <property type="entry name" value="Pyrv_Knase_AS"/>
</dbReference>
<dbReference type="PRINTS" id="PR01050">
    <property type="entry name" value="PYRUVTKNASE"/>
</dbReference>
<evidence type="ECO:0000313" key="18">
    <source>
        <dbReference type="Proteomes" id="UP001589854"/>
    </source>
</evidence>
<sequence length="339" mass="37406">MRKTKIICTIGPTSQTEEKLQELSDSGMDIARLNFSHGTHDSQLTTIQNIRHVSNNMSNKVEILMDIKGPKIRLHKIENDRAVLKKGQTLSIYMKEILGNSESVSISYPNLIEDVEVGTMILVDDGTIRLRVIELNDETKTIVTQVQTPGTLKNDKGVNVPGVQIRLPGITEKDRHDILFGIENGIDYIAASYIRKAADIEEVRELLKSHHAEHIKIIAKIENQEGVTNVEEIIKASDGIMVARGDLGVEVPIEEVPFIQKKLIAACNLESKLVIVATQMLDSMQRNPIPTRAEVSDVANAVLDGTNAVMLSGETAVGTFPVASVDMMDRIVRRAERGS</sequence>
<dbReference type="NCBIfam" id="NF004978">
    <property type="entry name" value="PRK06354.1"/>
    <property type="match status" value="1"/>
</dbReference>
<dbReference type="GO" id="GO:0016301">
    <property type="term" value="F:kinase activity"/>
    <property type="evidence" value="ECO:0007669"/>
    <property type="project" value="UniProtKB-KW"/>
</dbReference>
<keyword evidence="9 15" id="KW-0418">Kinase</keyword>
<evidence type="ECO:0000256" key="8">
    <source>
        <dbReference type="ARBA" id="ARBA00022741"/>
    </source>
</evidence>
<comment type="catalytic activity">
    <reaction evidence="15">
        <text>pyruvate + ATP = phosphoenolpyruvate + ADP + H(+)</text>
        <dbReference type="Rhea" id="RHEA:18157"/>
        <dbReference type="ChEBI" id="CHEBI:15361"/>
        <dbReference type="ChEBI" id="CHEBI:15378"/>
        <dbReference type="ChEBI" id="CHEBI:30616"/>
        <dbReference type="ChEBI" id="CHEBI:58702"/>
        <dbReference type="ChEBI" id="CHEBI:456216"/>
        <dbReference type="EC" id="2.7.1.40"/>
    </reaction>
</comment>
<dbReference type="NCBIfam" id="NF004491">
    <property type="entry name" value="PRK05826.1"/>
    <property type="match status" value="1"/>
</dbReference>
<dbReference type="InterPro" id="IPR015813">
    <property type="entry name" value="Pyrv/PenolPyrv_kinase-like_dom"/>
</dbReference>
<comment type="cofactor">
    <cofactor evidence="1">
        <name>K(+)</name>
        <dbReference type="ChEBI" id="CHEBI:29103"/>
    </cofactor>
</comment>
<keyword evidence="7" id="KW-0479">Metal-binding</keyword>
<dbReference type="Pfam" id="PF00224">
    <property type="entry name" value="PK"/>
    <property type="match status" value="1"/>
</dbReference>